<comment type="catalytic activity">
    <reaction evidence="11">
        <text>N(6)-(pyridoxal phosphate)-L-lysyl-[4-amino-5-hydroxymethyl-2-methylpyrimidine phosphate synthase] + L-histidyl-[4-amino-5-hydroxymethyl-2-methylpyrimidine phosphate synthase] + 2 Fe(3+) + 4 H2O = L-lysyl-[4-amino-5-hydroxymethyl-2-methylpyrimidine phosphate synthase] + (2S)-2-amino-5-hydroxy-4-oxopentanoyl-[4-amino-5-hydroxymethyl-2-methylpyrimidine phosphate synthase] + 4-amino-2-methyl-5-(phosphooxymethyl)pyrimidine + 3-oxopropanoate + 2 Fe(2+) + 2 H(+)</text>
        <dbReference type="Rhea" id="RHEA:65756"/>
        <dbReference type="Rhea" id="RHEA-COMP:16892"/>
        <dbReference type="Rhea" id="RHEA-COMP:16893"/>
        <dbReference type="Rhea" id="RHEA-COMP:16894"/>
        <dbReference type="Rhea" id="RHEA-COMP:16895"/>
        <dbReference type="ChEBI" id="CHEBI:15377"/>
        <dbReference type="ChEBI" id="CHEBI:15378"/>
        <dbReference type="ChEBI" id="CHEBI:29033"/>
        <dbReference type="ChEBI" id="CHEBI:29034"/>
        <dbReference type="ChEBI" id="CHEBI:29969"/>
        <dbReference type="ChEBI" id="CHEBI:29979"/>
        <dbReference type="ChEBI" id="CHEBI:33190"/>
        <dbReference type="ChEBI" id="CHEBI:58354"/>
        <dbReference type="ChEBI" id="CHEBI:143915"/>
        <dbReference type="ChEBI" id="CHEBI:157692"/>
    </reaction>
    <physiologicalReaction direction="left-to-right" evidence="11">
        <dbReference type="Rhea" id="RHEA:65757"/>
    </physiologicalReaction>
</comment>
<keyword evidence="7" id="KW-0663">Pyridoxal phosphate</keyword>
<evidence type="ECO:0000256" key="4">
    <source>
        <dbReference type="ARBA" id="ARBA00011738"/>
    </source>
</evidence>
<keyword evidence="14" id="KW-1185">Reference proteome</keyword>
<feature type="domain" description="SsuA/THI5-like" evidence="12">
    <location>
        <begin position="66"/>
        <end position="281"/>
    </location>
</feature>
<dbReference type="Gene3D" id="3.40.190.10">
    <property type="entry name" value="Periplasmic binding protein-like II"/>
    <property type="match status" value="2"/>
</dbReference>
<gene>
    <name evidence="13" type="ORF">BACT_1215</name>
</gene>
<comment type="subunit">
    <text evidence="4">Homodimer.</text>
</comment>
<dbReference type="PANTHER" id="PTHR31528:SF1">
    <property type="entry name" value="4-AMINO-5-HYDROXYMETHYL-2-METHYLPYRIMIDINE PHOSPHATE SYNTHASE THI11-RELATED"/>
    <property type="match status" value="1"/>
</dbReference>
<organism evidence="13 14">
    <name type="scientific">Bifidobacterium actinocoloniiforme DSM 22766</name>
    <dbReference type="NCBI Taxonomy" id="1437605"/>
    <lineage>
        <taxon>Bacteria</taxon>
        <taxon>Bacillati</taxon>
        <taxon>Actinomycetota</taxon>
        <taxon>Actinomycetes</taxon>
        <taxon>Bifidobacteriales</taxon>
        <taxon>Bifidobacteriaceae</taxon>
        <taxon>Bifidobacterium</taxon>
    </lineage>
</organism>
<dbReference type="Proteomes" id="UP000029015">
    <property type="component" value="Unassembled WGS sequence"/>
</dbReference>
<dbReference type="GO" id="GO:0009228">
    <property type="term" value="P:thiamine biosynthetic process"/>
    <property type="evidence" value="ECO:0007669"/>
    <property type="project" value="UniProtKB-KW"/>
</dbReference>
<dbReference type="InterPro" id="IPR015168">
    <property type="entry name" value="SsuA/THI5"/>
</dbReference>
<accession>A0A086Z1W1</accession>
<keyword evidence="5" id="KW-0808">Transferase</keyword>
<evidence type="ECO:0000256" key="9">
    <source>
        <dbReference type="ARBA" id="ARBA00023004"/>
    </source>
</evidence>
<name>A0A086Z1W1_9BIFI</name>
<evidence type="ECO:0000313" key="14">
    <source>
        <dbReference type="Proteomes" id="UP000029015"/>
    </source>
</evidence>
<comment type="similarity">
    <text evidence="3">Belongs to the NMT1/THI5 family.</text>
</comment>
<dbReference type="PANTHER" id="PTHR31528">
    <property type="entry name" value="4-AMINO-5-HYDROXYMETHYL-2-METHYLPYRIMIDINE PHOSPHATE SYNTHASE THI11-RELATED"/>
    <property type="match status" value="1"/>
</dbReference>
<dbReference type="GO" id="GO:0046872">
    <property type="term" value="F:metal ion binding"/>
    <property type="evidence" value="ECO:0007669"/>
    <property type="project" value="UniProtKB-KW"/>
</dbReference>
<comment type="function">
    <text evidence="1">Responsible for the formation of the pyrimidine heterocycle in the thiamine biosynthesis pathway. Catalyzes the formation of hydroxymethylpyrimidine phosphate (HMP-P) from histidine and pyridoxal phosphate (PLP). The protein uses PLP and the active site histidine to form HMP-P, generating an inactive enzyme. The enzyme can only undergo a single turnover, which suggests it is a suicide enzyme.</text>
</comment>
<comment type="caution">
    <text evidence="13">The sequence shown here is derived from an EMBL/GenBank/DDBJ whole genome shotgun (WGS) entry which is preliminary data.</text>
</comment>
<protein>
    <recommendedName>
        <fullName evidence="10">Thiamine pyrimidine synthase</fullName>
    </recommendedName>
</protein>
<dbReference type="SUPFAM" id="SSF53850">
    <property type="entry name" value="Periplasmic binding protein-like II"/>
    <property type="match status" value="1"/>
</dbReference>
<comment type="pathway">
    <text evidence="2">Cofactor biosynthesis; thiamine diphosphate biosynthesis.</text>
</comment>
<dbReference type="RefSeq" id="WP_236681850.1">
    <property type="nucleotide sequence ID" value="NZ_CP011786.1"/>
</dbReference>
<dbReference type="AlphaFoldDB" id="A0A086Z1W1"/>
<dbReference type="InterPro" id="IPR027939">
    <property type="entry name" value="NMT1/THI5"/>
</dbReference>
<evidence type="ECO:0000256" key="2">
    <source>
        <dbReference type="ARBA" id="ARBA00004948"/>
    </source>
</evidence>
<evidence type="ECO:0000259" key="12">
    <source>
        <dbReference type="Pfam" id="PF09084"/>
    </source>
</evidence>
<dbReference type="eggNOG" id="COG0715">
    <property type="taxonomic scope" value="Bacteria"/>
</dbReference>
<proteinExistence type="inferred from homology"/>
<evidence type="ECO:0000256" key="8">
    <source>
        <dbReference type="ARBA" id="ARBA00022977"/>
    </source>
</evidence>
<evidence type="ECO:0000256" key="11">
    <source>
        <dbReference type="ARBA" id="ARBA00048179"/>
    </source>
</evidence>
<dbReference type="EMBL" id="JGYK01000001">
    <property type="protein sequence ID" value="KFI40511.1"/>
    <property type="molecule type" value="Genomic_DNA"/>
</dbReference>
<evidence type="ECO:0000256" key="1">
    <source>
        <dbReference type="ARBA" id="ARBA00003469"/>
    </source>
</evidence>
<dbReference type="Pfam" id="PF09084">
    <property type="entry name" value="NMT1"/>
    <property type="match status" value="1"/>
</dbReference>
<evidence type="ECO:0000256" key="7">
    <source>
        <dbReference type="ARBA" id="ARBA00022898"/>
    </source>
</evidence>
<evidence type="ECO:0000256" key="10">
    <source>
        <dbReference type="ARBA" id="ARBA00033171"/>
    </source>
</evidence>
<keyword evidence="9" id="KW-0408">Iron</keyword>
<sequence length="367" mass="39364">MRMSTRKRTGAKAGGRTGLLQSRRPGRAVAVICSLALAVGALAGCGAGAKAQDGEDISFMLDWTPNTNHVGIYTAQRQGYYKQAGVSVKILPTAQAGAETSVENGVADVGFSKLSNLAAFNAQGADLRQVFDIGQKPIGRWCSLASRTDIKTPKDFDGKTFVSFGSAEQTAVVKQMIKNAGGQGDFQRATSGTSTFATLTSGKGDFAGFYVTWEGVQADLKGPKLHCFVQSDWGVPGNPDQIGFVVSSNWLKQESHRQALRRFVQASKRGYDWALAHPDQAADILVEQAPAARIDPQQARASMERIVKEGYWTGQPGATTLPGTVDMGQAQTYLDFQQTAGSYQDGKGGKLKRAPQAKDLWTDEFVK</sequence>
<reference evidence="13 14" key="1">
    <citation type="submission" date="2014-03" db="EMBL/GenBank/DDBJ databases">
        <title>Genomics of Bifidobacteria.</title>
        <authorList>
            <person name="Ventura M."/>
            <person name="Milani C."/>
            <person name="Lugli G.A."/>
        </authorList>
    </citation>
    <scope>NUCLEOTIDE SEQUENCE [LARGE SCALE GENOMIC DNA]</scope>
    <source>
        <strain evidence="13 14">DSM 22766</strain>
    </source>
</reference>
<evidence type="ECO:0000313" key="13">
    <source>
        <dbReference type="EMBL" id="KFI40511.1"/>
    </source>
</evidence>
<keyword evidence="8" id="KW-0784">Thiamine biosynthesis</keyword>
<keyword evidence="6" id="KW-0479">Metal-binding</keyword>
<evidence type="ECO:0000256" key="6">
    <source>
        <dbReference type="ARBA" id="ARBA00022723"/>
    </source>
</evidence>
<dbReference type="GO" id="GO:0016740">
    <property type="term" value="F:transferase activity"/>
    <property type="evidence" value="ECO:0007669"/>
    <property type="project" value="UniProtKB-KW"/>
</dbReference>
<dbReference type="STRING" id="1437605.AB656_04705"/>
<evidence type="ECO:0000256" key="3">
    <source>
        <dbReference type="ARBA" id="ARBA00009406"/>
    </source>
</evidence>
<evidence type="ECO:0000256" key="5">
    <source>
        <dbReference type="ARBA" id="ARBA00022679"/>
    </source>
</evidence>